<organism evidence="7">
    <name type="scientific">hydrothermal vent metagenome</name>
    <dbReference type="NCBI Taxonomy" id="652676"/>
    <lineage>
        <taxon>unclassified sequences</taxon>
        <taxon>metagenomes</taxon>
        <taxon>ecological metagenomes</taxon>
    </lineage>
</organism>
<dbReference type="HAMAP" id="MF_00367">
    <property type="entry name" value="GTPase_Era"/>
    <property type="match status" value="1"/>
</dbReference>
<evidence type="ECO:0000313" key="7">
    <source>
        <dbReference type="EMBL" id="SFV50099.1"/>
    </source>
</evidence>
<name>A0A1W1B965_9ZZZZ</name>
<reference evidence="7" key="1">
    <citation type="submission" date="2016-10" db="EMBL/GenBank/DDBJ databases">
        <authorList>
            <person name="de Groot N.N."/>
        </authorList>
    </citation>
    <scope>NUCLEOTIDE SEQUENCE</scope>
</reference>
<dbReference type="PANTHER" id="PTHR42698">
    <property type="entry name" value="GTPASE ERA"/>
    <property type="match status" value="1"/>
</dbReference>
<sequence length="297" mass="33669">MNETAKTKCGFVALIGRPNAGKSTLMNSLLGEKIAMVSQKANATRKRSNAIVMHDDAQIIFIDTPGIHEREKLLNQFMLEEALKAMGDADLIVYLAPVTDSIENYERFLEITKGEIPHIIALSKIDQVSQEKLLKKIGQYNKYSDYFKALIPIAVPRKVGHKDLLDQIVKYLPNSPYLYDPEDLTNELLRNIYKEFIREAIFENISDEVPYESDVIIDKIYEEAHIDKIYATIIVEKQSQKGIIIGKGGEAIKRIGKAARQKIEELSGKQCYLNLQVSVKKGWSKDKAYLEELGYKG</sequence>
<dbReference type="PANTHER" id="PTHR42698:SF1">
    <property type="entry name" value="GTPASE ERA, MITOCHONDRIAL"/>
    <property type="match status" value="1"/>
</dbReference>
<dbReference type="NCBIfam" id="TIGR00231">
    <property type="entry name" value="small_GTP"/>
    <property type="match status" value="1"/>
</dbReference>
<dbReference type="SUPFAM" id="SSF52540">
    <property type="entry name" value="P-loop containing nucleoside triphosphate hydrolases"/>
    <property type="match status" value="1"/>
</dbReference>
<dbReference type="InterPro" id="IPR004044">
    <property type="entry name" value="KH_dom_type_2"/>
</dbReference>
<evidence type="ECO:0000256" key="3">
    <source>
        <dbReference type="ARBA" id="ARBA00022884"/>
    </source>
</evidence>
<comment type="similarity">
    <text evidence="1">Belongs to the TRAFAC class TrmE-Era-EngA-EngB-Septin-like GTPase superfamily. Era GTPase family.</text>
</comment>
<accession>A0A1W1B965</accession>
<dbReference type="CDD" id="cd04163">
    <property type="entry name" value="Era"/>
    <property type="match status" value="1"/>
</dbReference>
<dbReference type="PROSITE" id="PS51713">
    <property type="entry name" value="G_ERA"/>
    <property type="match status" value="1"/>
</dbReference>
<dbReference type="Pfam" id="PF07650">
    <property type="entry name" value="KH_2"/>
    <property type="match status" value="1"/>
</dbReference>
<dbReference type="InterPro" id="IPR030388">
    <property type="entry name" value="G_ERA_dom"/>
</dbReference>
<dbReference type="InterPro" id="IPR027417">
    <property type="entry name" value="P-loop_NTPase"/>
</dbReference>
<evidence type="ECO:0000259" key="6">
    <source>
        <dbReference type="PROSITE" id="PS51713"/>
    </source>
</evidence>
<gene>
    <name evidence="7" type="ORF">MNB_SM-7-1516</name>
</gene>
<keyword evidence="3" id="KW-0694">RNA-binding</keyword>
<dbReference type="InterPro" id="IPR006073">
    <property type="entry name" value="GTP-bd"/>
</dbReference>
<evidence type="ECO:0000256" key="2">
    <source>
        <dbReference type="ARBA" id="ARBA00022741"/>
    </source>
</evidence>
<proteinExistence type="inferred from homology"/>
<dbReference type="GO" id="GO:0000028">
    <property type="term" value="P:ribosomal small subunit assembly"/>
    <property type="evidence" value="ECO:0007669"/>
    <property type="project" value="TreeGrafter"/>
</dbReference>
<dbReference type="AlphaFoldDB" id="A0A1W1B965"/>
<dbReference type="Gene3D" id="3.30.300.20">
    <property type="match status" value="1"/>
</dbReference>
<dbReference type="NCBIfam" id="NF000908">
    <property type="entry name" value="PRK00089.1"/>
    <property type="match status" value="1"/>
</dbReference>
<dbReference type="CDD" id="cd22534">
    <property type="entry name" value="KH-II_Era"/>
    <property type="match status" value="1"/>
</dbReference>
<dbReference type="InterPro" id="IPR009019">
    <property type="entry name" value="KH_sf_prok-type"/>
</dbReference>
<dbReference type="PROSITE" id="PS50823">
    <property type="entry name" value="KH_TYPE_2"/>
    <property type="match status" value="1"/>
</dbReference>
<dbReference type="GO" id="GO:0019843">
    <property type="term" value="F:rRNA binding"/>
    <property type="evidence" value="ECO:0007669"/>
    <property type="project" value="TreeGrafter"/>
</dbReference>
<evidence type="ECO:0000256" key="1">
    <source>
        <dbReference type="ARBA" id="ARBA00007921"/>
    </source>
</evidence>
<keyword evidence="2" id="KW-0547">Nucleotide-binding</keyword>
<evidence type="ECO:0000259" key="5">
    <source>
        <dbReference type="PROSITE" id="PS50823"/>
    </source>
</evidence>
<feature type="domain" description="Era-type G" evidence="6">
    <location>
        <begin position="8"/>
        <end position="174"/>
    </location>
</feature>
<dbReference type="Gene3D" id="3.40.50.300">
    <property type="entry name" value="P-loop containing nucleotide triphosphate hydrolases"/>
    <property type="match status" value="1"/>
</dbReference>
<dbReference type="InterPro" id="IPR005662">
    <property type="entry name" value="GTPase_Era-like"/>
</dbReference>
<protein>
    <submittedName>
        <fullName evidence="7">GTP-binding protein Era</fullName>
    </submittedName>
</protein>
<dbReference type="InterPro" id="IPR005225">
    <property type="entry name" value="Small_GTP-bd"/>
</dbReference>
<dbReference type="GO" id="GO:0005525">
    <property type="term" value="F:GTP binding"/>
    <property type="evidence" value="ECO:0007669"/>
    <property type="project" value="UniProtKB-KW"/>
</dbReference>
<dbReference type="SUPFAM" id="SSF54814">
    <property type="entry name" value="Prokaryotic type KH domain (KH-domain type II)"/>
    <property type="match status" value="1"/>
</dbReference>
<dbReference type="InterPro" id="IPR015946">
    <property type="entry name" value="KH_dom-like_a/b"/>
</dbReference>
<dbReference type="NCBIfam" id="TIGR00436">
    <property type="entry name" value="era"/>
    <property type="match status" value="1"/>
</dbReference>
<dbReference type="GO" id="GO:0043024">
    <property type="term" value="F:ribosomal small subunit binding"/>
    <property type="evidence" value="ECO:0007669"/>
    <property type="project" value="TreeGrafter"/>
</dbReference>
<dbReference type="GO" id="GO:0005829">
    <property type="term" value="C:cytosol"/>
    <property type="evidence" value="ECO:0007669"/>
    <property type="project" value="TreeGrafter"/>
</dbReference>
<feature type="domain" description="KH type-2" evidence="5">
    <location>
        <begin position="197"/>
        <end position="281"/>
    </location>
</feature>
<keyword evidence="4" id="KW-0342">GTP-binding</keyword>
<evidence type="ECO:0000256" key="4">
    <source>
        <dbReference type="ARBA" id="ARBA00023134"/>
    </source>
</evidence>
<dbReference type="Pfam" id="PF01926">
    <property type="entry name" value="MMR_HSR1"/>
    <property type="match status" value="1"/>
</dbReference>
<dbReference type="EMBL" id="FPHB01000010">
    <property type="protein sequence ID" value="SFV50099.1"/>
    <property type="molecule type" value="Genomic_DNA"/>
</dbReference>